<dbReference type="EMBL" id="BASZ01000001">
    <property type="protein sequence ID" value="GAD47725.1"/>
    <property type="molecule type" value="Genomic_DNA"/>
</dbReference>
<keyword evidence="3" id="KW-0998">Cell outer membrane</keyword>
<evidence type="ECO:0000313" key="6">
    <source>
        <dbReference type="EMBL" id="GAD47725.1"/>
    </source>
</evidence>
<dbReference type="Proteomes" id="UP000016568">
    <property type="component" value="Unassembled WGS sequence"/>
</dbReference>
<dbReference type="Gene3D" id="3.30.1330.60">
    <property type="entry name" value="OmpA-like domain"/>
    <property type="match status" value="1"/>
</dbReference>
<dbReference type="RefSeq" id="WP_021688632.1">
    <property type="nucleotide sequence ID" value="NZ_BASZ01000001.1"/>
</dbReference>
<dbReference type="OrthoDB" id="9814546at2"/>
<dbReference type="KEGG" id="ntd:EGO55_14650"/>
<gene>
    <name evidence="6" type="ORF">NT2_01_04990</name>
</gene>
<evidence type="ECO:0000256" key="2">
    <source>
        <dbReference type="ARBA" id="ARBA00023136"/>
    </source>
</evidence>
<evidence type="ECO:0000256" key="3">
    <source>
        <dbReference type="ARBA" id="ARBA00023237"/>
    </source>
</evidence>
<dbReference type="InterPro" id="IPR006665">
    <property type="entry name" value="OmpA-like"/>
</dbReference>
<dbReference type="AlphaFoldDB" id="U2YHR6"/>
<evidence type="ECO:0000256" key="4">
    <source>
        <dbReference type="PROSITE-ProRule" id="PRU00473"/>
    </source>
</evidence>
<dbReference type="eggNOG" id="COG2885">
    <property type="taxonomic scope" value="Bacteria"/>
</dbReference>
<comment type="subcellular location">
    <subcellularLocation>
        <location evidence="1">Cell outer membrane</location>
    </subcellularLocation>
</comment>
<evidence type="ECO:0000256" key="1">
    <source>
        <dbReference type="ARBA" id="ARBA00004442"/>
    </source>
</evidence>
<dbReference type="PANTHER" id="PTHR30329">
    <property type="entry name" value="STATOR ELEMENT OF FLAGELLAR MOTOR COMPLEX"/>
    <property type="match status" value="1"/>
</dbReference>
<evidence type="ECO:0000313" key="7">
    <source>
        <dbReference type="Proteomes" id="UP000016568"/>
    </source>
</evidence>
<dbReference type="SUPFAM" id="SSF103088">
    <property type="entry name" value="OmpA-like"/>
    <property type="match status" value="1"/>
</dbReference>
<comment type="caution">
    <text evidence="6">The sequence shown here is derived from an EMBL/GenBank/DDBJ whole genome shotgun (WGS) entry which is preliminary data.</text>
</comment>
<accession>U2YHR6</accession>
<dbReference type="InterPro" id="IPR036737">
    <property type="entry name" value="OmpA-like_sf"/>
</dbReference>
<dbReference type="GO" id="GO:0009279">
    <property type="term" value="C:cell outer membrane"/>
    <property type="evidence" value="ECO:0007669"/>
    <property type="project" value="UniProtKB-SubCell"/>
</dbReference>
<dbReference type="PRINTS" id="PR01021">
    <property type="entry name" value="OMPADOMAIN"/>
</dbReference>
<evidence type="ECO:0000259" key="5">
    <source>
        <dbReference type="PROSITE" id="PS51123"/>
    </source>
</evidence>
<protein>
    <recommendedName>
        <fullName evidence="5">OmpA-like domain-containing protein</fullName>
    </recommendedName>
</protein>
<feature type="domain" description="OmpA-like" evidence="5">
    <location>
        <begin position="117"/>
        <end position="232"/>
    </location>
</feature>
<keyword evidence="2 4" id="KW-0472">Membrane</keyword>
<dbReference type="InterPro" id="IPR050330">
    <property type="entry name" value="Bact_OuterMem_StrucFunc"/>
</dbReference>
<dbReference type="PROSITE" id="PS51123">
    <property type="entry name" value="OMPA_2"/>
    <property type="match status" value="1"/>
</dbReference>
<reference evidence="6 7" key="1">
    <citation type="submission" date="2013-09" db="EMBL/GenBank/DDBJ databases">
        <title>Whole genome shotgun sequence of Novosphingobium tardaugens NBRC 16725.</title>
        <authorList>
            <person name="Isaki S."/>
            <person name="Hosoyama A."/>
            <person name="Tsuchikane K."/>
            <person name="Katsumata H."/>
            <person name="Ando Y."/>
            <person name="Yamazaki S."/>
            <person name="Fujita N."/>
        </authorList>
    </citation>
    <scope>NUCLEOTIDE SEQUENCE [LARGE SCALE GENOMIC DNA]</scope>
    <source>
        <strain evidence="6 7">NBRC 16725</strain>
    </source>
</reference>
<dbReference type="CDD" id="cd07185">
    <property type="entry name" value="OmpA_C-like"/>
    <property type="match status" value="1"/>
</dbReference>
<sequence>MRIGSTSLLLAGAGLCAALAVGVAYSSGGTIAARLDYDARIALAKARVTGVTADFFPSGWPSRHPILHGGHNLSEAVRSRAAVAVAAIPAVGGVHWEDGTSLGIVTPAAPPPLHCQNDVEALLLSRTIRFEEASAAIDPASQGLIDEVATALRPCLGSVIAITGHTDSSGSEPGNIALSRERAEAVQRALIQRGIPADGLRASGVGSSKPVHGLDTSDPANRRIEFSVLETVPLRPTPVDAPGPR</sequence>
<dbReference type="Pfam" id="PF00691">
    <property type="entry name" value="OmpA"/>
    <property type="match status" value="1"/>
</dbReference>
<proteinExistence type="predicted"/>
<dbReference type="PANTHER" id="PTHR30329:SF21">
    <property type="entry name" value="LIPOPROTEIN YIAD-RELATED"/>
    <property type="match status" value="1"/>
</dbReference>
<keyword evidence="7" id="KW-1185">Reference proteome</keyword>
<name>U2YHR6_9SPHN</name>
<organism evidence="6 7">
    <name type="scientific">Caenibius tardaugens NBRC 16725</name>
    <dbReference type="NCBI Taxonomy" id="1219035"/>
    <lineage>
        <taxon>Bacteria</taxon>
        <taxon>Pseudomonadati</taxon>
        <taxon>Pseudomonadota</taxon>
        <taxon>Alphaproteobacteria</taxon>
        <taxon>Sphingomonadales</taxon>
        <taxon>Erythrobacteraceae</taxon>
        <taxon>Caenibius</taxon>
    </lineage>
</organism>
<dbReference type="InterPro" id="IPR006664">
    <property type="entry name" value="OMP_bac"/>
</dbReference>